<name>A0ABW6LX75_9ACTN</name>
<proteinExistence type="predicted"/>
<evidence type="ECO:0000256" key="4">
    <source>
        <dbReference type="ARBA" id="ARBA00023316"/>
    </source>
</evidence>
<dbReference type="EMBL" id="JBIAHM010000002">
    <property type="protein sequence ID" value="MFE9598501.1"/>
    <property type="molecule type" value="Genomic_DNA"/>
</dbReference>
<keyword evidence="4" id="KW-0961">Cell wall biogenesis/degradation</keyword>
<dbReference type="InterPro" id="IPR036505">
    <property type="entry name" value="Amidase/PGRP_sf"/>
</dbReference>
<comment type="caution">
    <text evidence="6">The sequence shown here is derived from an EMBL/GenBank/DDBJ whole genome shotgun (WGS) entry which is preliminary data.</text>
</comment>
<dbReference type="Pfam" id="PF01510">
    <property type="entry name" value="Amidase_2"/>
    <property type="match status" value="1"/>
</dbReference>
<evidence type="ECO:0000313" key="6">
    <source>
        <dbReference type="EMBL" id="MFE9598501.1"/>
    </source>
</evidence>
<dbReference type="Gene3D" id="3.40.80.10">
    <property type="entry name" value="Peptidoglycan recognition protein-like"/>
    <property type="match status" value="1"/>
</dbReference>
<dbReference type="PANTHER" id="PTHR30417:SF1">
    <property type="entry name" value="N-ACETYLMURAMOYL-L-ALANINE AMIDASE AMID"/>
    <property type="match status" value="1"/>
</dbReference>
<keyword evidence="7" id="KW-1185">Reference proteome</keyword>
<dbReference type="InterPro" id="IPR051206">
    <property type="entry name" value="NAMLAA_amidase_2"/>
</dbReference>
<dbReference type="PANTHER" id="PTHR30417">
    <property type="entry name" value="N-ACETYLMURAMOYL-L-ALANINE AMIDASE AMID"/>
    <property type="match status" value="1"/>
</dbReference>
<dbReference type="Proteomes" id="UP001601303">
    <property type="component" value="Unassembled WGS sequence"/>
</dbReference>
<dbReference type="InterPro" id="IPR002502">
    <property type="entry name" value="Amidase_domain"/>
</dbReference>
<evidence type="ECO:0000256" key="1">
    <source>
        <dbReference type="ARBA" id="ARBA00001561"/>
    </source>
</evidence>
<organism evidence="6 7">
    <name type="scientific">Streptomyces hokutonensis</name>
    <dbReference type="NCBI Taxonomy" id="1306990"/>
    <lineage>
        <taxon>Bacteria</taxon>
        <taxon>Bacillati</taxon>
        <taxon>Actinomycetota</taxon>
        <taxon>Actinomycetes</taxon>
        <taxon>Kitasatosporales</taxon>
        <taxon>Streptomycetaceae</taxon>
        <taxon>Streptomyces</taxon>
    </lineage>
</organism>
<dbReference type="RefSeq" id="WP_388103903.1">
    <property type="nucleotide sequence ID" value="NZ_JBIAHM010000002.1"/>
</dbReference>
<dbReference type="PROSITE" id="PS51257">
    <property type="entry name" value="PROKAR_LIPOPROTEIN"/>
    <property type="match status" value="1"/>
</dbReference>
<evidence type="ECO:0000313" key="7">
    <source>
        <dbReference type="Proteomes" id="UP001601303"/>
    </source>
</evidence>
<sequence>MCKGSSLQESSRSRSARKPLAGILASGIVAAGCFAALPSMAQAAQPSPSTADRQSSFADAAKEFGVPLPVLLAVSYQESQWDDHDGQYNTSGGFGPMNLTDVTAKMVSGGAAGAAGRGDLAELTADPALHTLDAAAELTGTPAAELRTDDGENIRAGAALLASYQKELTGKGSADPADWYGAVAKYSQSSDRKAAQLFADRVFKTVTTGASRTTVDGQRVRLPAQRAVHPETQQLSELKLKAAVTDTDTECPPTVDCTFLAAAASNGQVAGRPGDGVQIKYIVLHDTESSYDAAIQTFQTAGSGDSAHYVMRASDGAVTQMTPTKNIAFHAGNYWFNMHSIGIEHEGYAAHGATWYTQTQYQATADLVKYLAARFDIPLDREHIIGHDNVPGPRDSYLAGMHWDPGPYWDWTAFMNMVAPANAARAHSAARHVPTVGSAVTISPEFATNEQTVQVCPADDPTGATTECTETTAPSNFLPVRTAASADAPLFADPAIHPGATAGTDSIHDWGSTVAAGQQFVVADVDGDWTAIWFSGAKVWFYNPDGVNTCAAPDATVVHSGDQAATLYGSGYPQASEYPSGLSPSTQKPLTLYTFPAGQAYVATRPPVSADDFFVTGDTYVTGAAQYYTIQYNHRVVLVDASQVS</sequence>
<evidence type="ECO:0000256" key="2">
    <source>
        <dbReference type="ARBA" id="ARBA00011901"/>
    </source>
</evidence>
<dbReference type="SMART" id="SM00644">
    <property type="entry name" value="Ami_2"/>
    <property type="match status" value="1"/>
</dbReference>
<comment type="catalytic activity">
    <reaction evidence="1">
        <text>Hydrolyzes the link between N-acetylmuramoyl residues and L-amino acid residues in certain cell-wall glycopeptides.</text>
        <dbReference type="EC" id="3.5.1.28"/>
    </reaction>
</comment>
<evidence type="ECO:0000256" key="3">
    <source>
        <dbReference type="ARBA" id="ARBA00022801"/>
    </source>
</evidence>
<dbReference type="CDD" id="cd06583">
    <property type="entry name" value="PGRP"/>
    <property type="match status" value="1"/>
</dbReference>
<dbReference type="InterPro" id="IPR023346">
    <property type="entry name" value="Lysozyme-like_dom_sf"/>
</dbReference>
<dbReference type="SUPFAM" id="SSF55846">
    <property type="entry name" value="N-acetylmuramoyl-L-alanine amidase-like"/>
    <property type="match status" value="1"/>
</dbReference>
<gene>
    <name evidence="6" type="ORF">ACFYNQ_07935</name>
</gene>
<keyword evidence="3 6" id="KW-0378">Hydrolase</keyword>
<feature type="domain" description="N-acetylmuramoyl-L-alanine amidase" evidence="5">
    <location>
        <begin position="267"/>
        <end position="406"/>
    </location>
</feature>
<accession>A0ABW6LX75</accession>
<dbReference type="EC" id="3.5.1.28" evidence="2"/>
<dbReference type="SUPFAM" id="SSF53955">
    <property type="entry name" value="Lysozyme-like"/>
    <property type="match status" value="1"/>
</dbReference>
<evidence type="ECO:0000259" key="5">
    <source>
        <dbReference type="SMART" id="SM00644"/>
    </source>
</evidence>
<protein>
    <recommendedName>
        <fullName evidence="2">N-acetylmuramoyl-L-alanine amidase</fullName>
        <ecNumber evidence="2">3.5.1.28</ecNumber>
    </recommendedName>
</protein>
<reference evidence="6 7" key="1">
    <citation type="submission" date="2024-10" db="EMBL/GenBank/DDBJ databases">
        <title>The Natural Products Discovery Center: Release of the First 8490 Sequenced Strains for Exploring Actinobacteria Biosynthetic Diversity.</title>
        <authorList>
            <person name="Kalkreuter E."/>
            <person name="Kautsar S.A."/>
            <person name="Yang D."/>
            <person name="Bader C.D."/>
            <person name="Teijaro C.N."/>
            <person name="Fluegel L."/>
            <person name="Davis C.M."/>
            <person name="Simpson J.R."/>
            <person name="Lauterbach L."/>
            <person name="Steele A.D."/>
            <person name="Gui C."/>
            <person name="Meng S."/>
            <person name="Li G."/>
            <person name="Viehrig K."/>
            <person name="Ye F."/>
            <person name="Su P."/>
            <person name="Kiefer A.F."/>
            <person name="Nichols A."/>
            <person name="Cepeda A.J."/>
            <person name="Yan W."/>
            <person name="Fan B."/>
            <person name="Jiang Y."/>
            <person name="Adhikari A."/>
            <person name="Zheng C.-J."/>
            <person name="Schuster L."/>
            <person name="Cowan T.M."/>
            <person name="Smanski M.J."/>
            <person name="Chevrette M.G."/>
            <person name="De Carvalho L.P.S."/>
            <person name="Shen B."/>
        </authorList>
    </citation>
    <scope>NUCLEOTIDE SEQUENCE [LARGE SCALE GENOMIC DNA]</scope>
    <source>
        <strain evidence="6 7">NPDC006488</strain>
    </source>
</reference>
<dbReference type="Gene3D" id="1.10.530.10">
    <property type="match status" value="1"/>
</dbReference>
<dbReference type="GO" id="GO:0008745">
    <property type="term" value="F:N-acetylmuramoyl-L-alanine amidase activity"/>
    <property type="evidence" value="ECO:0007669"/>
    <property type="project" value="UniProtKB-EC"/>
</dbReference>